<evidence type="ECO:0000256" key="1">
    <source>
        <dbReference type="SAM" id="Phobius"/>
    </source>
</evidence>
<dbReference type="EMBL" id="SEHH01000057">
    <property type="protein sequence ID" value="TBX42588.1"/>
    <property type="molecule type" value="Genomic_DNA"/>
</dbReference>
<feature type="transmembrane region" description="Helical" evidence="1">
    <location>
        <begin position="66"/>
        <end position="86"/>
    </location>
</feature>
<gene>
    <name evidence="2" type="ORF">EUZ87_07480</name>
</gene>
<feature type="transmembrane region" description="Helical" evidence="1">
    <location>
        <begin position="21"/>
        <end position="46"/>
    </location>
</feature>
<keyword evidence="1" id="KW-1133">Transmembrane helix</keyword>
<keyword evidence="1" id="KW-0812">Transmembrane</keyword>
<dbReference type="Proteomes" id="UP000292648">
    <property type="component" value="Unassembled WGS sequence"/>
</dbReference>
<dbReference type="AlphaFoldDB" id="A0A4V2L1S0"/>
<sequence>MMKIRYQLFFSSYGGFGKVRWYLLMMVITSLSGWLVGQQLALAAVLTTTIPGHHGWSERELNQASAQLLLATTIVGIICWGLARYLKSRA</sequence>
<name>A0A4V2L1S0_9LACO</name>
<evidence type="ECO:0000313" key="3">
    <source>
        <dbReference type="Proteomes" id="UP000292648"/>
    </source>
</evidence>
<organism evidence="2 3">
    <name type="scientific">Lactiplantibacillus paraplantarum</name>
    <dbReference type="NCBI Taxonomy" id="60520"/>
    <lineage>
        <taxon>Bacteria</taxon>
        <taxon>Bacillati</taxon>
        <taxon>Bacillota</taxon>
        <taxon>Bacilli</taxon>
        <taxon>Lactobacillales</taxon>
        <taxon>Lactobacillaceae</taxon>
        <taxon>Lactiplantibacillus</taxon>
    </lineage>
</organism>
<accession>A0A4V2L1S0</accession>
<evidence type="ECO:0000313" key="2">
    <source>
        <dbReference type="EMBL" id="TBX42588.1"/>
    </source>
</evidence>
<comment type="caution">
    <text evidence="2">The sequence shown here is derived from an EMBL/GenBank/DDBJ whole genome shotgun (WGS) entry which is preliminary data.</text>
</comment>
<keyword evidence="1" id="KW-0472">Membrane</keyword>
<protein>
    <submittedName>
        <fullName evidence="2">Uncharacterized protein</fullName>
    </submittedName>
</protein>
<reference evidence="2 3" key="1">
    <citation type="submission" date="2019-01" db="EMBL/GenBank/DDBJ databases">
        <title>Draft genome sequence of Lactobacillus paraplantarum OSY-TC318, a Producer of the novel lantibiotic Paraplantaracin TC318.</title>
        <authorList>
            <person name="Hussein W.E."/>
            <person name="Huang E."/>
            <person name="Yousef A.E."/>
        </authorList>
    </citation>
    <scope>NUCLEOTIDE SEQUENCE [LARGE SCALE GENOMIC DNA]</scope>
    <source>
        <strain evidence="2 3">OSY-TC318</strain>
    </source>
</reference>
<proteinExistence type="predicted"/>